<dbReference type="AlphaFoldDB" id="W4QXV6"/>
<dbReference type="InterPro" id="IPR002767">
    <property type="entry name" value="Thiamine_BP"/>
</dbReference>
<comment type="similarity">
    <text evidence="1">Belongs to the UPF0045 family.</text>
</comment>
<dbReference type="EMBL" id="BAUV01000047">
    <property type="protein sequence ID" value="GAE36945.1"/>
    <property type="molecule type" value="Genomic_DNA"/>
</dbReference>
<accession>W4QXV6</accession>
<dbReference type="PANTHER" id="PTHR33777:SF1">
    <property type="entry name" value="UPF0045 PROTEIN ECM15"/>
    <property type="match status" value="1"/>
</dbReference>
<gene>
    <name evidence="3" type="ORF">JCM9157_4181</name>
</gene>
<name>W4QXV6_HALA3</name>
<organism evidence="3 4">
    <name type="scientific">Halalkalibacter akibai (strain ATCC 43226 / DSM 21942 / CIP 109018 / JCM 9157 / 1139)</name>
    <name type="common">Bacillus akibai</name>
    <dbReference type="NCBI Taxonomy" id="1236973"/>
    <lineage>
        <taxon>Bacteria</taxon>
        <taxon>Bacillati</taxon>
        <taxon>Bacillota</taxon>
        <taxon>Bacilli</taxon>
        <taxon>Bacillales</taxon>
        <taxon>Bacillaceae</taxon>
        <taxon>Halalkalibacter</taxon>
    </lineage>
</organism>
<evidence type="ECO:0000313" key="4">
    <source>
        <dbReference type="Proteomes" id="UP000018896"/>
    </source>
</evidence>
<dbReference type="InterPro" id="IPR051614">
    <property type="entry name" value="UPF0045_domain"/>
</dbReference>
<dbReference type="SUPFAM" id="SSF89957">
    <property type="entry name" value="MTH1187/YkoF-like"/>
    <property type="match status" value="1"/>
</dbReference>
<comment type="caution">
    <text evidence="3">The sequence shown here is derived from an EMBL/GenBank/DDBJ whole genome shotgun (WGS) entry which is preliminary data.</text>
</comment>
<dbReference type="PANTHER" id="PTHR33777">
    <property type="entry name" value="UPF0045 PROTEIN ECM15"/>
    <property type="match status" value="1"/>
</dbReference>
<dbReference type="eggNOG" id="COG0011">
    <property type="taxonomic scope" value="Bacteria"/>
</dbReference>
<dbReference type="Proteomes" id="UP000018896">
    <property type="component" value="Unassembled WGS sequence"/>
</dbReference>
<evidence type="ECO:0000313" key="3">
    <source>
        <dbReference type="EMBL" id="GAE36945.1"/>
    </source>
</evidence>
<dbReference type="OrthoDB" id="5886358at2"/>
<sequence>MSTTVTAGFQILPNGRDMNTDGMISEIIKVVEESGLNFKVGPMETVVEGNLHDVFTLIQKAQQVGINSGATECMTNIKVHYKPSGISIVEKLN</sequence>
<reference evidence="3 4" key="1">
    <citation type="journal article" date="2014" name="Genome Announc.">
        <title>Draft Genome Sequences of Three Alkaliphilic Bacillus Strains, Bacillus wakoensis JCM 9140T, Bacillus akibai JCM 9157T, and Bacillus hemicellulosilyticus JCM 9152T.</title>
        <authorList>
            <person name="Yuki M."/>
            <person name="Oshima K."/>
            <person name="Suda W."/>
            <person name="Oshida Y."/>
            <person name="Kitamura K."/>
            <person name="Iida T."/>
            <person name="Hattori M."/>
            <person name="Ohkuma M."/>
        </authorList>
    </citation>
    <scope>NUCLEOTIDE SEQUENCE [LARGE SCALE GENOMIC DNA]</scope>
    <source>
        <strain evidence="3 4">JCM 9157</strain>
    </source>
</reference>
<dbReference type="InterPro" id="IPR029756">
    <property type="entry name" value="MTH1187/YkoF-like"/>
</dbReference>
<keyword evidence="4" id="KW-1185">Reference proteome</keyword>
<dbReference type="GO" id="GO:0005829">
    <property type="term" value="C:cytosol"/>
    <property type="evidence" value="ECO:0007669"/>
    <property type="project" value="TreeGrafter"/>
</dbReference>
<dbReference type="RefSeq" id="WP_035667230.1">
    <property type="nucleotide sequence ID" value="NZ_BAUV01000047.1"/>
</dbReference>
<dbReference type="STRING" id="1236973.JCM9157_4181"/>
<feature type="domain" description="Thiamine-binding protein" evidence="2">
    <location>
        <begin position="8"/>
        <end position="92"/>
    </location>
</feature>
<evidence type="ECO:0000259" key="2">
    <source>
        <dbReference type="Pfam" id="PF01910"/>
    </source>
</evidence>
<dbReference type="Pfam" id="PF01910">
    <property type="entry name" value="Thiamine_BP"/>
    <property type="match status" value="1"/>
</dbReference>
<dbReference type="Gene3D" id="3.30.70.930">
    <property type="match status" value="1"/>
</dbReference>
<evidence type="ECO:0000256" key="1">
    <source>
        <dbReference type="ARBA" id="ARBA00010272"/>
    </source>
</evidence>
<protein>
    <recommendedName>
        <fullName evidence="2">Thiamine-binding protein domain-containing protein</fullName>
    </recommendedName>
</protein>
<proteinExistence type="inferred from homology"/>